<dbReference type="OrthoDB" id="8526020at2"/>
<evidence type="ECO:0000313" key="2">
    <source>
        <dbReference type="EMBL" id="TCU85581.1"/>
    </source>
</evidence>
<reference evidence="1 3" key="1">
    <citation type="submission" date="2018-06" db="EMBL/GenBank/DDBJ databases">
        <authorList>
            <consortium name="Pathogen Informatics"/>
            <person name="Doyle S."/>
        </authorList>
    </citation>
    <scope>NUCLEOTIDE SEQUENCE [LARGE SCALE GENOMIC DNA]</scope>
    <source>
        <strain evidence="1 3">NCTC11159</strain>
    </source>
</reference>
<dbReference type="AlphaFoldDB" id="A0A377SSG3"/>
<dbReference type="EMBL" id="SMBT01000007">
    <property type="protein sequence ID" value="TCU85581.1"/>
    <property type="molecule type" value="Genomic_DNA"/>
</dbReference>
<dbReference type="Pfam" id="PF11306">
    <property type="entry name" value="DUF3108"/>
    <property type="match status" value="1"/>
</dbReference>
<dbReference type="Proteomes" id="UP000255108">
    <property type="component" value="Unassembled WGS sequence"/>
</dbReference>
<dbReference type="EMBL" id="UGHR01000003">
    <property type="protein sequence ID" value="STR44971.1"/>
    <property type="molecule type" value="Genomic_DNA"/>
</dbReference>
<evidence type="ECO:0000313" key="1">
    <source>
        <dbReference type="EMBL" id="STR44971.1"/>
    </source>
</evidence>
<reference evidence="2 4" key="2">
    <citation type="submission" date="2019-03" db="EMBL/GenBank/DDBJ databases">
        <title>Genomic Encyclopedia of Type Strains, Phase IV (KMG-IV): sequencing the most valuable type-strain genomes for metagenomic binning, comparative biology and taxonomic classification.</title>
        <authorList>
            <person name="Goeker M."/>
        </authorList>
    </citation>
    <scope>NUCLEOTIDE SEQUENCE [LARGE SCALE GENOMIC DNA]</scope>
    <source>
        <strain evidence="2 4">DSM 3764</strain>
    </source>
</reference>
<dbReference type="Proteomes" id="UP000295794">
    <property type="component" value="Unassembled WGS sequence"/>
</dbReference>
<gene>
    <name evidence="2" type="ORF">EV682_10791</name>
    <name evidence="1" type="ORF">NCTC11159_03517</name>
</gene>
<proteinExistence type="predicted"/>
<protein>
    <submittedName>
        <fullName evidence="1">Protein of uncharacterized function (DUF3108)</fullName>
    </submittedName>
    <submittedName>
        <fullName evidence="2">Uncharacterized protein DUF3108</fullName>
    </submittedName>
</protein>
<organism evidence="1 3">
    <name type="scientific">Iodobacter fluviatilis</name>
    <dbReference type="NCBI Taxonomy" id="537"/>
    <lineage>
        <taxon>Bacteria</taxon>
        <taxon>Pseudomonadati</taxon>
        <taxon>Pseudomonadota</taxon>
        <taxon>Betaproteobacteria</taxon>
        <taxon>Neisseriales</taxon>
        <taxon>Chitinibacteraceae</taxon>
        <taxon>Iodobacter</taxon>
    </lineage>
</organism>
<name>A0A377SSG3_9NEIS</name>
<dbReference type="RefSeq" id="WP_115228701.1">
    <property type="nucleotide sequence ID" value="NZ_CAWOLO010000007.1"/>
</dbReference>
<evidence type="ECO:0000313" key="4">
    <source>
        <dbReference type="Proteomes" id="UP000295794"/>
    </source>
</evidence>
<dbReference type="InterPro" id="IPR021457">
    <property type="entry name" value="DUF3108"/>
</dbReference>
<keyword evidence="4" id="KW-1185">Reference proteome</keyword>
<sequence length="384" mass="42237">MLRWPGLLLGIAALLSLLLHLGSIFNEQIYAWLTQQPYTESELKKVTQKLSDIAQADDARPAGLKGVKPADHQVVYLHHGPVLHKKTAEKPMVLAAKKSPARIAASSPPAAERIASSVAVAASAVAKEVPQASAASSVKPVVVIASAVVEEELPPLKESPLVAEQTYPAAVEITYAYGIFPIRMSWKAVNGHYSLKLRGALFSKSRSFVSDGEVGQKGVIPHRFADYRDEKLINEALFNWDDMQVTIKDGGSSKVEALKAGDQDIFSAAFQLALQGSRMKDFTFTVASGRKIYKDVPFEISGQASLRLGDRQIEAILLRGRFEDRTFDFWLAPQWHNMPVRMTLSLGSEGSFDIWANDIKINGEMVLEPPSNSHNSNSNRMMRR</sequence>
<accession>A0A377SSG3</accession>
<evidence type="ECO:0000313" key="3">
    <source>
        <dbReference type="Proteomes" id="UP000255108"/>
    </source>
</evidence>